<dbReference type="OrthoDB" id="6606299at2759"/>
<organism evidence="1 2">
    <name type="scientific">Callosobruchus maculatus</name>
    <name type="common">Southern cowpea weevil</name>
    <name type="synonym">Pulse bruchid</name>
    <dbReference type="NCBI Taxonomy" id="64391"/>
    <lineage>
        <taxon>Eukaryota</taxon>
        <taxon>Metazoa</taxon>
        <taxon>Ecdysozoa</taxon>
        <taxon>Arthropoda</taxon>
        <taxon>Hexapoda</taxon>
        <taxon>Insecta</taxon>
        <taxon>Pterygota</taxon>
        <taxon>Neoptera</taxon>
        <taxon>Endopterygota</taxon>
        <taxon>Coleoptera</taxon>
        <taxon>Polyphaga</taxon>
        <taxon>Cucujiformia</taxon>
        <taxon>Chrysomeloidea</taxon>
        <taxon>Chrysomelidae</taxon>
        <taxon>Bruchinae</taxon>
        <taxon>Bruchini</taxon>
        <taxon>Callosobruchus</taxon>
    </lineage>
</organism>
<reference evidence="1 2" key="1">
    <citation type="submission" date="2019-01" db="EMBL/GenBank/DDBJ databases">
        <authorList>
            <person name="Sayadi A."/>
        </authorList>
    </citation>
    <scope>NUCLEOTIDE SEQUENCE [LARGE SCALE GENOMIC DNA]</scope>
</reference>
<dbReference type="AlphaFoldDB" id="A0A653BYJ9"/>
<sequence length="63" mass="7668">MQFPRNLFIIMRMVINNFKELEGNSGHFMIFNTRITPKDQEKWVAIEYYQIIFHHINVRLQGV</sequence>
<protein>
    <submittedName>
        <fullName evidence="1">Uncharacterized protein</fullName>
    </submittedName>
</protein>
<dbReference type="Proteomes" id="UP000410492">
    <property type="component" value="Unassembled WGS sequence"/>
</dbReference>
<gene>
    <name evidence="1" type="ORF">CALMAC_LOCUS4349</name>
</gene>
<evidence type="ECO:0000313" key="1">
    <source>
        <dbReference type="EMBL" id="VEN40047.1"/>
    </source>
</evidence>
<accession>A0A653BYJ9</accession>
<evidence type="ECO:0000313" key="2">
    <source>
        <dbReference type="Proteomes" id="UP000410492"/>
    </source>
</evidence>
<proteinExistence type="predicted"/>
<dbReference type="EMBL" id="CAACVG010006265">
    <property type="protein sequence ID" value="VEN40047.1"/>
    <property type="molecule type" value="Genomic_DNA"/>
</dbReference>
<name>A0A653BYJ9_CALMS</name>
<keyword evidence="2" id="KW-1185">Reference proteome</keyword>